<dbReference type="AlphaFoldDB" id="A0A1N7P7K1"/>
<dbReference type="InterPro" id="IPR000524">
    <property type="entry name" value="Tscrpt_reg_HTH_GntR"/>
</dbReference>
<dbReference type="InterPro" id="IPR036388">
    <property type="entry name" value="WH-like_DNA-bd_sf"/>
</dbReference>
<dbReference type="Gene3D" id="1.20.120.530">
    <property type="entry name" value="GntR ligand-binding domain-like"/>
    <property type="match status" value="1"/>
</dbReference>
<gene>
    <name evidence="5" type="ORF">SAMN05421779_106122</name>
</gene>
<evidence type="ECO:0000256" key="1">
    <source>
        <dbReference type="ARBA" id="ARBA00023015"/>
    </source>
</evidence>
<evidence type="ECO:0000256" key="2">
    <source>
        <dbReference type="ARBA" id="ARBA00023125"/>
    </source>
</evidence>
<name>A0A1N7P7K1_9PROT</name>
<dbReference type="GO" id="GO:0003700">
    <property type="term" value="F:DNA-binding transcription factor activity"/>
    <property type="evidence" value="ECO:0007669"/>
    <property type="project" value="InterPro"/>
</dbReference>
<keyword evidence="2 5" id="KW-0238">DNA-binding</keyword>
<dbReference type="STRING" id="80876.SAMN05421779_106122"/>
<dbReference type="InterPro" id="IPR011711">
    <property type="entry name" value="GntR_C"/>
</dbReference>
<reference evidence="5 6" key="1">
    <citation type="submission" date="2017-01" db="EMBL/GenBank/DDBJ databases">
        <authorList>
            <person name="Mah S.A."/>
            <person name="Swanson W.J."/>
            <person name="Moy G.W."/>
            <person name="Vacquier V.D."/>
        </authorList>
    </citation>
    <scope>NUCLEOTIDE SEQUENCE [LARGE SCALE GENOMIC DNA]</scope>
    <source>
        <strain evidence="5 6">DSM 11589</strain>
    </source>
</reference>
<dbReference type="InterPro" id="IPR036390">
    <property type="entry name" value="WH_DNA-bd_sf"/>
</dbReference>
<dbReference type="RefSeq" id="WP_076401597.1">
    <property type="nucleotide sequence ID" value="NZ_FTOA01000006.1"/>
</dbReference>
<dbReference type="SMART" id="SM00345">
    <property type="entry name" value="HTH_GNTR"/>
    <property type="match status" value="1"/>
</dbReference>
<dbReference type="SUPFAM" id="SSF46785">
    <property type="entry name" value="Winged helix' DNA-binding domain"/>
    <property type="match status" value="1"/>
</dbReference>
<evidence type="ECO:0000313" key="5">
    <source>
        <dbReference type="EMBL" id="SIT06530.1"/>
    </source>
</evidence>
<dbReference type="GO" id="GO:0003677">
    <property type="term" value="F:DNA binding"/>
    <property type="evidence" value="ECO:0007669"/>
    <property type="project" value="UniProtKB-KW"/>
</dbReference>
<proteinExistence type="predicted"/>
<dbReference type="OrthoDB" id="9789310at2"/>
<dbReference type="SUPFAM" id="SSF48008">
    <property type="entry name" value="GntR ligand-binding domain-like"/>
    <property type="match status" value="1"/>
</dbReference>
<organism evidence="5 6">
    <name type="scientific">Insolitispirillum peregrinum</name>
    <dbReference type="NCBI Taxonomy" id="80876"/>
    <lineage>
        <taxon>Bacteria</taxon>
        <taxon>Pseudomonadati</taxon>
        <taxon>Pseudomonadota</taxon>
        <taxon>Alphaproteobacteria</taxon>
        <taxon>Rhodospirillales</taxon>
        <taxon>Novispirillaceae</taxon>
        <taxon>Insolitispirillum</taxon>
    </lineage>
</organism>
<dbReference type="CDD" id="cd07377">
    <property type="entry name" value="WHTH_GntR"/>
    <property type="match status" value="1"/>
</dbReference>
<dbReference type="Proteomes" id="UP000185678">
    <property type="component" value="Unassembled WGS sequence"/>
</dbReference>
<feature type="domain" description="HTH gntR-type" evidence="4">
    <location>
        <begin position="7"/>
        <end position="74"/>
    </location>
</feature>
<protein>
    <submittedName>
        <fullName evidence="5">DNA-binding transcriptional regulator, GntR family</fullName>
    </submittedName>
</protein>
<dbReference type="SMART" id="SM00895">
    <property type="entry name" value="FCD"/>
    <property type="match status" value="1"/>
</dbReference>
<dbReference type="PANTHER" id="PTHR43537">
    <property type="entry name" value="TRANSCRIPTIONAL REGULATOR, GNTR FAMILY"/>
    <property type="match status" value="1"/>
</dbReference>
<dbReference type="PROSITE" id="PS50949">
    <property type="entry name" value="HTH_GNTR"/>
    <property type="match status" value="1"/>
</dbReference>
<sequence length="229" mass="25956">MDSPVTTRLSEQLREKIEESIVTGAYAPGTRLEEIDLAEMHGVSRTPIREALIQLEAVGFISKRPRKGWEVTAIPAPRLCEMFDVMAEMEAMCGRLAARRATDVEQRRIRLTHQACQRAKEANDPAEYYRLNEVFHLAIYDASHNAFLIEQASALHRRLRPYRRLQLRVRNRMHTSFNEHEAIVQAIEAGQGDVASDLLRAHVVVQGERFTDLVSSLESLVSPKLSVVA</sequence>
<evidence type="ECO:0000259" key="4">
    <source>
        <dbReference type="PROSITE" id="PS50949"/>
    </source>
</evidence>
<evidence type="ECO:0000313" key="6">
    <source>
        <dbReference type="Proteomes" id="UP000185678"/>
    </source>
</evidence>
<dbReference type="Pfam" id="PF00392">
    <property type="entry name" value="GntR"/>
    <property type="match status" value="1"/>
</dbReference>
<accession>A0A1N7P7K1</accession>
<keyword evidence="3" id="KW-0804">Transcription</keyword>
<dbReference type="PRINTS" id="PR00035">
    <property type="entry name" value="HTHGNTR"/>
</dbReference>
<dbReference type="EMBL" id="FTOA01000006">
    <property type="protein sequence ID" value="SIT06530.1"/>
    <property type="molecule type" value="Genomic_DNA"/>
</dbReference>
<keyword evidence="6" id="KW-1185">Reference proteome</keyword>
<evidence type="ECO:0000256" key="3">
    <source>
        <dbReference type="ARBA" id="ARBA00023163"/>
    </source>
</evidence>
<dbReference type="InterPro" id="IPR008920">
    <property type="entry name" value="TF_FadR/GntR_C"/>
</dbReference>
<dbReference type="PANTHER" id="PTHR43537:SF49">
    <property type="entry name" value="TRANSCRIPTIONAL REGULATORY PROTEIN"/>
    <property type="match status" value="1"/>
</dbReference>
<dbReference type="Gene3D" id="1.10.10.10">
    <property type="entry name" value="Winged helix-like DNA-binding domain superfamily/Winged helix DNA-binding domain"/>
    <property type="match status" value="1"/>
</dbReference>
<dbReference type="Pfam" id="PF07729">
    <property type="entry name" value="FCD"/>
    <property type="match status" value="1"/>
</dbReference>
<keyword evidence="1" id="KW-0805">Transcription regulation</keyword>